<keyword evidence="1" id="KW-0732">Signal</keyword>
<dbReference type="Gramene" id="Manes.14G145300.1.v8.1">
    <property type="protein sequence ID" value="Manes.14G145300.1.v8.1.CDS"/>
    <property type="gene ID" value="Manes.14G145300.v8.1"/>
</dbReference>
<comment type="caution">
    <text evidence="2">The sequence shown here is derived from an EMBL/GenBank/DDBJ whole genome shotgun (WGS) entry which is preliminary data.</text>
</comment>
<proteinExistence type="predicted"/>
<gene>
    <name evidence="2" type="ORF">MANES_14G145300v8</name>
</gene>
<feature type="chain" id="PRO_5012157781" evidence="1">
    <location>
        <begin position="24"/>
        <end position="70"/>
    </location>
</feature>
<accession>A0A2C9ULC5</accession>
<dbReference type="AlphaFoldDB" id="A0A2C9ULC5"/>
<feature type="signal peptide" evidence="1">
    <location>
        <begin position="1"/>
        <end position="23"/>
    </location>
</feature>
<reference evidence="3" key="1">
    <citation type="journal article" date="2016" name="Nat. Biotechnol.">
        <title>Sequencing wild and cultivated cassava and related species reveals extensive interspecific hybridization and genetic diversity.</title>
        <authorList>
            <person name="Bredeson J.V."/>
            <person name="Lyons J.B."/>
            <person name="Prochnik S.E."/>
            <person name="Wu G.A."/>
            <person name="Ha C.M."/>
            <person name="Edsinger-Gonzales E."/>
            <person name="Grimwood J."/>
            <person name="Schmutz J."/>
            <person name="Rabbi I.Y."/>
            <person name="Egesi C."/>
            <person name="Nauluvula P."/>
            <person name="Lebot V."/>
            <person name="Ndunguru J."/>
            <person name="Mkamilo G."/>
            <person name="Bart R.S."/>
            <person name="Setter T.L."/>
            <person name="Gleadow R.M."/>
            <person name="Kulakow P."/>
            <person name="Ferguson M.E."/>
            <person name="Rounsley S."/>
            <person name="Rokhsar D.S."/>
        </authorList>
    </citation>
    <scope>NUCLEOTIDE SEQUENCE [LARGE SCALE GENOMIC DNA]</scope>
    <source>
        <strain evidence="3">cv. AM560-2</strain>
    </source>
</reference>
<protein>
    <submittedName>
        <fullName evidence="2">Uncharacterized protein</fullName>
    </submittedName>
</protein>
<dbReference type="Proteomes" id="UP000091857">
    <property type="component" value="Chromosome 14"/>
</dbReference>
<evidence type="ECO:0000256" key="1">
    <source>
        <dbReference type="SAM" id="SignalP"/>
    </source>
</evidence>
<evidence type="ECO:0000313" key="2">
    <source>
        <dbReference type="EMBL" id="OAY31846.1"/>
    </source>
</evidence>
<keyword evidence="3" id="KW-1185">Reference proteome</keyword>
<evidence type="ECO:0000313" key="3">
    <source>
        <dbReference type="Proteomes" id="UP000091857"/>
    </source>
</evidence>
<name>A0A2C9ULC5_MANES</name>
<sequence length="70" mass="7845">MKRVILIGLLFIIIFSISLPCNAFEGSFPPQDKQLTRGNHLKDACEKADIESLQRRSRGSYGGGDLLRPR</sequence>
<organism evidence="2 3">
    <name type="scientific">Manihot esculenta</name>
    <name type="common">Cassava</name>
    <name type="synonym">Jatropha manihot</name>
    <dbReference type="NCBI Taxonomy" id="3983"/>
    <lineage>
        <taxon>Eukaryota</taxon>
        <taxon>Viridiplantae</taxon>
        <taxon>Streptophyta</taxon>
        <taxon>Embryophyta</taxon>
        <taxon>Tracheophyta</taxon>
        <taxon>Spermatophyta</taxon>
        <taxon>Magnoliopsida</taxon>
        <taxon>eudicotyledons</taxon>
        <taxon>Gunneridae</taxon>
        <taxon>Pentapetalae</taxon>
        <taxon>rosids</taxon>
        <taxon>fabids</taxon>
        <taxon>Malpighiales</taxon>
        <taxon>Euphorbiaceae</taxon>
        <taxon>Crotonoideae</taxon>
        <taxon>Manihoteae</taxon>
        <taxon>Manihot</taxon>
    </lineage>
</organism>
<dbReference type="EMBL" id="CM004400">
    <property type="protein sequence ID" value="OAY31846.1"/>
    <property type="molecule type" value="Genomic_DNA"/>
</dbReference>